<keyword evidence="8" id="KW-1185">Reference proteome</keyword>
<dbReference type="AlphaFoldDB" id="A0A8T1V7K4"/>
<evidence type="ECO:0000256" key="5">
    <source>
        <dbReference type="ARBA" id="ARBA00022679"/>
    </source>
</evidence>
<dbReference type="PANTHER" id="PTHR13539">
    <property type="entry name" value="CALMODULIN-LYSINE N-METHYLTRANSFERASE"/>
    <property type="match status" value="1"/>
</dbReference>
<evidence type="ECO:0000256" key="1">
    <source>
        <dbReference type="ARBA" id="ARBA00004123"/>
    </source>
</evidence>
<dbReference type="GO" id="GO:0032259">
    <property type="term" value="P:methylation"/>
    <property type="evidence" value="ECO:0007669"/>
    <property type="project" value="UniProtKB-KW"/>
</dbReference>
<accession>A0A8T1V7K4</accession>
<comment type="caution">
    <text evidence="7">The sequence shown here is derived from an EMBL/GenBank/DDBJ whole genome shotgun (WGS) entry which is preliminary data.</text>
</comment>
<evidence type="ECO:0000256" key="4">
    <source>
        <dbReference type="ARBA" id="ARBA00022603"/>
    </source>
</evidence>
<dbReference type="InterPro" id="IPR019410">
    <property type="entry name" value="Methyltransf_16"/>
</dbReference>
<dbReference type="PANTHER" id="PTHR13539:SF3">
    <property type="entry name" value="CALMODULIN-LYSINE N-METHYLTRANSFERASE"/>
    <property type="match status" value="1"/>
</dbReference>
<organism evidence="7 8">
    <name type="scientific">Phytophthora pseudosyringae</name>
    <dbReference type="NCBI Taxonomy" id="221518"/>
    <lineage>
        <taxon>Eukaryota</taxon>
        <taxon>Sar</taxon>
        <taxon>Stramenopiles</taxon>
        <taxon>Oomycota</taxon>
        <taxon>Peronosporomycetes</taxon>
        <taxon>Peronosporales</taxon>
        <taxon>Peronosporaceae</taxon>
        <taxon>Phytophthora</taxon>
    </lineage>
</organism>
<keyword evidence="6" id="KW-0539">Nucleus</keyword>
<gene>
    <name evidence="7" type="ORF">PHYPSEUDO_012381</name>
</gene>
<reference evidence="7" key="1">
    <citation type="submission" date="2021-02" db="EMBL/GenBank/DDBJ databases">
        <authorList>
            <person name="Palmer J.M."/>
        </authorList>
    </citation>
    <scope>NUCLEOTIDE SEQUENCE</scope>
    <source>
        <strain evidence="7">SCRP734</strain>
    </source>
</reference>
<proteinExistence type="predicted"/>
<protein>
    <recommendedName>
        <fullName evidence="9">Calmodulin-lysine N-methyltransferase</fullName>
    </recommendedName>
</protein>
<evidence type="ECO:0000256" key="3">
    <source>
        <dbReference type="ARBA" id="ARBA00022490"/>
    </source>
</evidence>
<keyword evidence="3" id="KW-0963">Cytoplasm</keyword>
<dbReference type="EMBL" id="JAGDFM010000597">
    <property type="protein sequence ID" value="KAG7376956.1"/>
    <property type="molecule type" value="Genomic_DNA"/>
</dbReference>
<dbReference type="GO" id="GO:0005634">
    <property type="term" value="C:nucleus"/>
    <property type="evidence" value="ECO:0007669"/>
    <property type="project" value="UniProtKB-SubCell"/>
</dbReference>
<dbReference type="Proteomes" id="UP000694044">
    <property type="component" value="Unassembled WGS sequence"/>
</dbReference>
<dbReference type="GO" id="GO:0005737">
    <property type="term" value="C:cytoplasm"/>
    <property type="evidence" value="ECO:0007669"/>
    <property type="project" value="UniProtKB-SubCell"/>
</dbReference>
<name>A0A8T1V7K4_9STRA</name>
<evidence type="ECO:0000256" key="2">
    <source>
        <dbReference type="ARBA" id="ARBA00004496"/>
    </source>
</evidence>
<evidence type="ECO:0000256" key="6">
    <source>
        <dbReference type="ARBA" id="ARBA00023242"/>
    </source>
</evidence>
<keyword evidence="5" id="KW-0808">Transferase</keyword>
<comment type="subcellular location">
    <subcellularLocation>
        <location evidence="2">Cytoplasm</location>
    </subcellularLocation>
    <subcellularLocation>
        <location evidence="1">Nucleus</location>
    </subcellularLocation>
</comment>
<evidence type="ECO:0000313" key="7">
    <source>
        <dbReference type="EMBL" id="KAG7376956.1"/>
    </source>
</evidence>
<dbReference type="Pfam" id="PF10294">
    <property type="entry name" value="Methyltransf_16"/>
    <property type="match status" value="1"/>
</dbReference>
<evidence type="ECO:0008006" key="9">
    <source>
        <dbReference type="Google" id="ProtNLM"/>
    </source>
</evidence>
<keyword evidence="4" id="KW-0489">Methyltransferase</keyword>
<sequence>MADPSSDRTRRHWRVLRNALLQSTSNGVSVSADAGGSTASSIAAEFFPLYPEAPVGTVQTPAQEHFAWTAYALSPAMNKQTDNAAVIYVHEKRKDVKRVSIAELLSHEVNQGVDNTGNIRTWPSEQILLSYMLSSDVCSQVQRQDAHSGVLPLSCCELGGGMAGLASLGLLACAPVDLQRVVVTDGNPLSVKNLQLCVEENKRQRVFPAQRTQGTEVSAELLRWDRNTSVRGDLQHQFDLVVASDCLFFEEFHEDLAHTIKSLLRRSSGRCLLLQPSRNGSMERFCVVAERHGFAVRQSRDYDAEIVRKHEAYQQSRPDYVADVHFPVLLTLALDKSSS</sequence>
<dbReference type="InterPro" id="IPR025800">
    <property type="entry name" value="CaM-Lys-N-MeTrfase"/>
</dbReference>
<dbReference type="GO" id="GO:0018025">
    <property type="term" value="F:calmodulin-lysine N-methyltransferase activity"/>
    <property type="evidence" value="ECO:0007669"/>
    <property type="project" value="InterPro"/>
</dbReference>
<evidence type="ECO:0000313" key="8">
    <source>
        <dbReference type="Proteomes" id="UP000694044"/>
    </source>
</evidence>
<dbReference type="OrthoDB" id="413520at2759"/>